<dbReference type="EMBL" id="CAJOAY010020487">
    <property type="protein sequence ID" value="CAF4339870.1"/>
    <property type="molecule type" value="Genomic_DNA"/>
</dbReference>
<evidence type="ECO:0000313" key="1">
    <source>
        <dbReference type="EMBL" id="CAF4339870.1"/>
    </source>
</evidence>
<feature type="non-terminal residue" evidence="1">
    <location>
        <position position="45"/>
    </location>
</feature>
<dbReference type="AlphaFoldDB" id="A0A820KH23"/>
<gene>
    <name evidence="1" type="ORF">OKA104_LOCUS48225</name>
</gene>
<comment type="caution">
    <text evidence="1">The sequence shown here is derived from an EMBL/GenBank/DDBJ whole genome shotgun (WGS) entry which is preliminary data.</text>
</comment>
<accession>A0A820KH23</accession>
<proteinExistence type="predicted"/>
<organism evidence="1 2">
    <name type="scientific">Adineta steineri</name>
    <dbReference type="NCBI Taxonomy" id="433720"/>
    <lineage>
        <taxon>Eukaryota</taxon>
        <taxon>Metazoa</taxon>
        <taxon>Spiralia</taxon>
        <taxon>Gnathifera</taxon>
        <taxon>Rotifera</taxon>
        <taxon>Eurotatoria</taxon>
        <taxon>Bdelloidea</taxon>
        <taxon>Adinetida</taxon>
        <taxon>Adinetidae</taxon>
        <taxon>Adineta</taxon>
    </lineage>
</organism>
<dbReference type="Proteomes" id="UP000663881">
    <property type="component" value="Unassembled WGS sequence"/>
</dbReference>
<evidence type="ECO:0000313" key="2">
    <source>
        <dbReference type="Proteomes" id="UP000663881"/>
    </source>
</evidence>
<protein>
    <submittedName>
        <fullName evidence="1">Uncharacterized protein</fullName>
    </submittedName>
</protein>
<sequence length="45" mass="5377">PITQTEQYRSLAEQFRNDSLYIESGQIYENYLNDYEEALLPYLQG</sequence>
<reference evidence="1" key="1">
    <citation type="submission" date="2021-02" db="EMBL/GenBank/DDBJ databases">
        <authorList>
            <person name="Nowell W R."/>
        </authorList>
    </citation>
    <scope>NUCLEOTIDE SEQUENCE</scope>
</reference>
<name>A0A820KH23_9BILA</name>
<feature type="non-terminal residue" evidence="1">
    <location>
        <position position="1"/>
    </location>
</feature>